<organism evidence="6 7">
    <name type="scientific">Polaromonas aquatica</name>
    <dbReference type="NCBI Taxonomy" id="332657"/>
    <lineage>
        <taxon>Bacteria</taxon>
        <taxon>Pseudomonadati</taxon>
        <taxon>Pseudomonadota</taxon>
        <taxon>Betaproteobacteria</taxon>
        <taxon>Burkholderiales</taxon>
        <taxon>Comamonadaceae</taxon>
        <taxon>Polaromonas</taxon>
    </lineage>
</organism>
<reference evidence="7" key="1">
    <citation type="journal article" date="2019" name="Int. J. Syst. Evol. Microbiol.">
        <title>The Global Catalogue of Microorganisms (GCM) 10K type strain sequencing project: providing services to taxonomists for standard genome sequencing and annotation.</title>
        <authorList>
            <consortium name="The Broad Institute Genomics Platform"/>
            <consortium name="The Broad Institute Genome Sequencing Center for Infectious Disease"/>
            <person name="Wu L."/>
            <person name="Ma J."/>
        </authorList>
    </citation>
    <scope>NUCLEOTIDE SEQUENCE [LARGE SCALE GENOMIC DNA]</scope>
    <source>
        <strain evidence="7">CCUG 39402</strain>
    </source>
</reference>
<evidence type="ECO:0000256" key="1">
    <source>
        <dbReference type="ARBA" id="ARBA00010164"/>
    </source>
</evidence>
<protein>
    <submittedName>
        <fullName evidence="6">Type II toxin-antitoxin system HipA family toxin</fullName>
    </submittedName>
</protein>
<dbReference type="CDD" id="cd17808">
    <property type="entry name" value="HipA_Ec_like"/>
    <property type="match status" value="1"/>
</dbReference>
<dbReference type="NCBIfam" id="TIGR03071">
    <property type="entry name" value="couple_hipA"/>
    <property type="match status" value="1"/>
</dbReference>
<sequence>MAFKDLDVWMNGQHVGQWFWTRTGTPGLHYETSWVRSSNARPLSVSLPIPAGGGDVMGTAVENYFDNLLPDSKRIRDRLRRRFTLPSTRAADLLAAIGRDCVGAVQLMPVGMQPPRHDQIDSTPLTDIQVESLIADVDNDSPDEHSIAHDFRISIAGAQEKTALLRIGDRWHLPEGATPTTHIFKLPLGLIGNMRADMMDSVENEWLCAKLLGELGFDVAPTEMALFGQQKVLVVERFDRQWMDNKRWIARLPQEDFCQANGWPGDLKYESDGGPGMRAGFTLLSGSSNARADSLQFALVQLAFWIMAATDGHAKNFSIFLERGGGYRMTPLYDVLSAWPIIGNGPNQVSPQRAKLAMALRSKNAHYHLQEIHTRHWQTLAQQSGVPNAFDSMVALVLQVPDALVRAEALLPKGFPAKVFKAIRTGMLAQARRFTDELP</sequence>
<dbReference type="PANTHER" id="PTHR37419">
    <property type="entry name" value="SERINE/THREONINE-PROTEIN KINASE TOXIN HIPA"/>
    <property type="match status" value="1"/>
</dbReference>
<dbReference type="EMBL" id="JBHSRS010000084">
    <property type="protein sequence ID" value="MFC6283919.1"/>
    <property type="molecule type" value="Genomic_DNA"/>
</dbReference>
<evidence type="ECO:0000259" key="4">
    <source>
        <dbReference type="Pfam" id="PF07804"/>
    </source>
</evidence>
<keyword evidence="3" id="KW-0418">Kinase</keyword>
<dbReference type="RefSeq" id="WP_371439687.1">
    <property type="nucleotide sequence ID" value="NZ_JBHSRS010000084.1"/>
</dbReference>
<evidence type="ECO:0000256" key="3">
    <source>
        <dbReference type="ARBA" id="ARBA00022777"/>
    </source>
</evidence>
<dbReference type="PANTHER" id="PTHR37419:SF1">
    <property type="entry name" value="SERINE_THREONINE-PROTEIN KINASE TOXIN HIPA"/>
    <property type="match status" value="1"/>
</dbReference>
<evidence type="ECO:0000256" key="2">
    <source>
        <dbReference type="ARBA" id="ARBA00022679"/>
    </source>
</evidence>
<dbReference type="Pfam" id="PF13657">
    <property type="entry name" value="Couple_hipA"/>
    <property type="match status" value="1"/>
</dbReference>
<dbReference type="InterPro" id="IPR052028">
    <property type="entry name" value="HipA_Ser/Thr_kinase"/>
</dbReference>
<gene>
    <name evidence="6" type="ORF">ACFQND_22040</name>
</gene>
<name>A0ABW1U3U3_9BURK</name>
<accession>A0ABW1U3U3</accession>
<keyword evidence="2" id="KW-0808">Transferase</keyword>
<evidence type="ECO:0000313" key="6">
    <source>
        <dbReference type="EMBL" id="MFC6283919.1"/>
    </source>
</evidence>
<dbReference type="Proteomes" id="UP001596270">
    <property type="component" value="Unassembled WGS sequence"/>
</dbReference>
<dbReference type="InterPro" id="IPR012893">
    <property type="entry name" value="HipA-like_C"/>
</dbReference>
<evidence type="ECO:0000259" key="5">
    <source>
        <dbReference type="Pfam" id="PF13657"/>
    </source>
</evidence>
<dbReference type="Pfam" id="PF07804">
    <property type="entry name" value="HipA_C"/>
    <property type="match status" value="1"/>
</dbReference>
<keyword evidence="7" id="KW-1185">Reference proteome</keyword>
<feature type="domain" description="HipA N-terminal subdomain 1" evidence="5">
    <location>
        <begin position="6"/>
        <end position="107"/>
    </location>
</feature>
<evidence type="ECO:0000313" key="7">
    <source>
        <dbReference type="Proteomes" id="UP001596270"/>
    </source>
</evidence>
<comment type="similarity">
    <text evidence="1">Belongs to the HipA Ser/Thr kinase family.</text>
</comment>
<feature type="domain" description="HipA-like C-terminal" evidence="4">
    <location>
        <begin position="153"/>
        <end position="397"/>
    </location>
</feature>
<proteinExistence type="inferred from homology"/>
<dbReference type="InterPro" id="IPR017508">
    <property type="entry name" value="HipA_N1"/>
</dbReference>
<comment type="caution">
    <text evidence="6">The sequence shown here is derived from an EMBL/GenBank/DDBJ whole genome shotgun (WGS) entry which is preliminary data.</text>
</comment>